<keyword evidence="3 4" id="KW-0975">Bacterial flagellum</keyword>
<comment type="caution">
    <text evidence="7">The sequence shown here is derived from an EMBL/GenBank/DDBJ whole genome shotgun (WGS) entry which is preliminary data.</text>
</comment>
<dbReference type="InterPro" id="IPR001492">
    <property type="entry name" value="Flagellin"/>
</dbReference>
<proteinExistence type="inferred from homology"/>
<name>A0ABW3T0H6_9CAUL</name>
<dbReference type="Pfam" id="PF00669">
    <property type="entry name" value="Flagellin_N"/>
    <property type="match status" value="1"/>
</dbReference>
<keyword evidence="7" id="KW-0966">Cell projection</keyword>
<dbReference type="PANTHER" id="PTHR42792:SF2">
    <property type="entry name" value="FLAGELLIN"/>
    <property type="match status" value="1"/>
</dbReference>
<dbReference type="InterPro" id="IPR001029">
    <property type="entry name" value="Flagellin_N"/>
</dbReference>
<comment type="function">
    <text evidence="4">Flagellin is the subunit protein which polymerizes to form the filaments of bacterial flagella.</text>
</comment>
<comment type="subcellular location">
    <subcellularLocation>
        <location evidence="4">Secreted</location>
    </subcellularLocation>
    <subcellularLocation>
        <location evidence="4">Bacterial flagellum</location>
    </subcellularLocation>
</comment>
<keyword evidence="4" id="KW-0964">Secreted</keyword>
<evidence type="ECO:0000256" key="3">
    <source>
        <dbReference type="ARBA" id="ARBA00023143"/>
    </source>
</evidence>
<evidence type="ECO:0000259" key="5">
    <source>
        <dbReference type="Pfam" id="PF00669"/>
    </source>
</evidence>
<evidence type="ECO:0000313" key="7">
    <source>
        <dbReference type="EMBL" id="MFD1190428.1"/>
    </source>
</evidence>
<protein>
    <recommendedName>
        <fullName evidence="4">Flagellin</fullName>
    </recommendedName>
</protein>
<dbReference type="Gene3D" id="1.20.1330.10">
    <property type="entry name" value="f41 fragment of flagellin, N-terminal domain"/>
    <property type="match status" value="1"/>
</dbReference>
<dbReference type="PANTHER" id="PTHR42792">
    <property type="entry name" value="FLAGELLIN"/>
    <property type="match status" value="1"/>
</dbReference>
<comment type="subunit">
    <text evidence="2">In C.crescentus, the flagellar filament is composed of multiple flagellins of 29 kDa; 27 kDa and 25 kDa.</text>
</comment>
<feature type="domain" description="Flagellin N-terminal" evidence="5">
    <location>
        <begin position="5"/>
        <end position="143"/>
    </location>
</feature>
<dbReference type="EMBL" id="JBHTLQ010000012">
    <property type="protein sequence ID" value="MFD1190428.1"/>
    <property type="molecule type" value="Genomic_DNA"/>
</dbReference>
<evidence type="ECO:0000256" key="4">
    <source>
        <dbReference type="RuleBase" id="RU362073"/>
    </source>
</evidence>
<dbReference type="Proteomes" id="UP001597216">
    <property type="component" value="Unassembled WGS sequence"/>
</dbReference>
<gene>
    <name evidence="7" type="ORF">ACFQ27_07535</name>
</gene>
<organism evidence="7 8">
    <name type="scientific">Phenylobacterium conjunctum</name>
    <dbReference type="NCBI Taxonomy" id="1298959"/>
    <lineage>
        <taxon>Bacteria</taxon>
        <taxon>Pseudomonadati</taxon>
        <taxon>Pseudomonadota</taxon>
        <taxon>Alphaproteobacteria</taxon>
        <taxon>Caulobacterales</taxon>
        <taxon>Caulobacteraceae</taxon>
        <taxon>Phenylobacterium</taxon>
    </lineage>
</organism>
<keyword evidence="7" id="KW-0282">Flagellum</keyword>
<keyword evidence="7" id="KW-0969">Cilium</keyword>
<feature type="domain" description="Flagellin C-terminal" evidence="6">
    <location>
        <begin position="192"/>
        <end position="274"/>
    </location>
</feature>
<evidence type="ECO:0000256" key="1">
    <source>
        <dbReference type="ARBA" id="ARBA00005709"/>
    </source>
</evidence>
<reference evidence="8" key="1">
    <citation type="journal article" date="2019" name="Int. J. Syst. Evol. Microbiol.">
        <title>The Global Catalogue of Microorganisms (GCM) 10K type strain sequencing project: providing services to taxonomists for standard genome sequencing and annotation.</title>
        <authorList>
            <consortium name="The Broad Institute Genomics Platform"/>
            <consortium name="The Broad Institute Genome Sequencing Center for Infectious Disease"/>
            <person name="Wu L."/>
            <person name="Ma J."/>
        </authorList>
    </citation>
    <scope>NUCLEOTIDE SEQUENCE [LARGE SCALE GENOMIC DNA]</scope>
    <source>
        <strain evidence="8">CCUG 55074</strain>
    </source>
</reference>
<evidence type="ECO:0000313" key="8">
    <source>
        <dbReference type="Proteomes" id="UP001597216"/>
    </source>
</evidence>
<evidence type="ECO:0000259" key="6">
    <source>
        <dbReference type="Pfam" id="PF00700"/>
    </source>
</evidence>
<sequence length="275" mass="28755">MTISVHTNKSALVALQNLNKTNDELEGVQNRINTGLAIANAKDNASVWAIAQGQRSDIGALSAVKMSLDRAQSISEVSMAAGENVSDLLVQLKEKVVSAQDGSLDAQSRSALDADFKAILRQISQVIQNASFDGADILDGTTTSLRFLANADANSYITLTGQDMSLGGAIITIPSTSSITTVTLAAQALTDLNTSISNVNQALGNLGAQAKQIEGHNKFVGKLTDVLQAGIGNLVDADVAKESARLQALQVQQQLGTQALSIANQAPQIILSLFK</sequence>
<evidence type="ECO:0000256" key="2">
    <source>
        <dbReference type="ARBA" id="ARBA00011829"/>
    </source>
</evidence>
<accession>A0ABW3T0H6</accession>
<dbReference type="SUPFAM" id="SSF64518">
    <property type="entry name" value="Phase 1 flagellin"/>
    <property type="match status" value="1"/>
</dbReference>
<dbReference type="InterPro" id="IPR046358">
    <property type="entry name" value="Flagellin_C"/>
</dbReference>
<dbReference type="Pfam" id="PF00700">
    <property type="entry name" value="Flagellin_C"/>
    <property type="match status" value="1"/>
</dbReference>
<comment type="similarity">
    <text evidence="1 4">Belongs to the bacterial flagellin family.</text>
</comment>
<dbReference type="RefSeq" id="WP_374346458.1">
    <property type="nucleotide sequence ID" value="NZ_JBHTLQ010000012.1"/>
</dbReference>
<keyword evidence="8" id="KW-1185">Reference proteome</keyword>